<keyword evidence="3" id="KW-1185">Reference proteome</keyword>
<dbReference type="AlphaFoldDB" id="A0A8A4ZBI2"/>
<dbReference type="Proteomes" id="UP000663937">
    <property type="component" value="Chromosome"/>
</dbReference>
<evidence type="ECO:0000313" key="2">
    <source>
        <dbReference type="EMBL" id="QTE27847.1"/>
    </source>
</evidence>
<sequence>MSDQPAHDDVANLEYDETIPPRPEEEIADALRAAAGSDPAELGAGESTGDDEPRGAAGA</sequence>
<feature type="region of interest" description="Disordered" evidence="1">
    <location>
        <begin position="1"/>
        <end position="59"/>
    </location>
</feature>
<feature type="compositionally biased region" description="Basic and acidic residues" evidence="1">
    <location>
        <begin position="1"/>
        <end position="10"/>
    </location>
</feature>
<dbReference type="EMBL" id="CP071868">
    <property type="protein sequence ID" value="QTE27847.1"/>
    <property type="molecule type" value="Genomic_DNA"/>
</dbReference>
<proteinExistence type="predicted"/>
<reference evidence="2" key="1">
    <citation type="submission" date="2021-03" db="EMBL/GenBank/DDBJ databases">
        <title>Pengzhenrongella sicca gen. nov., sp. nov., a new member of suborder Micrococcineae isolated from High-Arctic tundra soil.</title>
        <authorList>
            <person name="Peng F."/>
        </authorList>
    </citation>
    <scope>NUCLEOTIDE SEQUENCE</scope>
    <source>
        <strain evidence="2">LRZ-2</strain>
    </source>
</reference>
<evidence type="ECO:0000256" key="1">
    <source>
        <dbReference type="SAM" id="MobiDB-lite"/>
    </source>
</evidence>
<dbReference type="KEGG" id="psic:J4E96_10460"/>
<protein>
    <submittedName>
        <fullName evidence="2">Uncharacterized protein</fullName>
    </submittedName>
</protein>
<accession>A0A8A4ZBI2</accession>
<dbReference type="RefSeq" id="WP_227422063.1">
    <property type="nucleotide sequence ID" value="NZ_CP071868.1"/>
</dbReference>
<gene>
    <name evidence="2" type="ORF">J4E96_10460</name>
</gene>
<evidence type="ECO:0000313" key="3">
    <source>
        <dbReference type="Proteomes" id="UP000663937"/>
    </source>
</evidence>
<name>A0A8A4ZBI2_9MICO</name>
<organism evidence="2 3">
    <name type="scientific">Pengzhenrongella sicca</name>
    <dbReference type="NCBI Taxonomy" id="2819238"/>
    <lineage>
        <taxon>Bacteria</taxon>
        <taxon>Bacillati</taxon>
        <taxon>Actinomycetota</taxon>
        <taxon>Actinomycetes</taxon>
        <taxon>Micrococcales</taxon>
        <taxon>Pengzhenrongella</taxon>
    </lineage>
</organism>